<organism evidence="1 2">
    <name type="scientific">Enterococcus asini</name>
    <dbReference type="NCBI Taxonomy" id="57732"/>
    <lineage>
        <taxon>Bacteria</taxon>
        <taxon>Bacillati</taxon>
        <taxon>Bacillota</taxon>
        <taxon>Bacilli</taxon>
        <taxon>Lactobacillales</taxon>
        <taxon>Enterococcaceae</taxon>
        <taxon>Enterococcus</taxon>
    </lineage>
</organism>
<evidence type="ECO:0000313" key="2">
    <source>
        <dbReference type="Proteomes" id="UP001256711"/>
    </source>
</evidence>
<sequence>MNEKFLEVMAHEGAVTIISSSEKAPGFHAVNTWNSYIHIEGDTLYIPAAGMHSIQEDMKKNNHLMLTMGSKEVMGTVGWGAGFHVFGTGRFIESGEIYDKMHGEMPFLTRVLAVDVESAQQKI</sequence>
<dbReference type="Gene3D" id="2.30.110.10">
    <property type="entry name" value="Electron Transport, Fmn-binding Protein, Chain A"/>
    <property type="match status" value="1"/>
</dbReference>
<dbReference type="EMBL" id="JARQBJ010000002">
    <property type="protein sequence ID" value="MDT2809894.1"/>
    <property type="molecule type" value="Genomic_DNA"/>
</dbReference>
<dbReference type="InterPro" id="IPR012349">
    <property type="entry name" value="Split_barrel_FMN-bd"/>
</dbReference>
<protein>
    <submittedName>
        <fullName evidence="1">Pyridoxamine 5'-phosphate oxidase family protein</fullName>
    </submittedName>
</protein>
<reference evidence="1" key="1">
    <citation type="submission" date="2023-03" db="EMBL/GenBank/DDBJ databases">
        <authorList>
            <person name="Shen W."/>
            <person name="Cai J."/>
        </authorList>
    </citation>
    <scope>NUCLEOTIDE SEQUENCE</scope>
    <source>
        <strain evidence="1">B226-2</strain>
    </source>
</reference>
<name>A0AAW8TW25_9ENTE</name>
<accession>A0AAW8TW25</accession>
<evidence type="ECO:0000313" key="1">
    <source>
        <dbReference type="EMBL" id="MDT2809894.1"/>
    </source>
</evidence>
<proteinExistence type="predicted"/>
<dbReference type="RefSeq" id="WP_161998646.1">
    <property type="nucleotide sequence ID" value="NZ_CATYFE010000006.1"/>
</dbReference>
<dbReference type="Proteomes" id="UP001256711">
    <property type="component" value="Unassembled WGS sequence"/>
</dbReference>
<comment type="caution">
    <text evidence="1">The sequence shown here is derived from an EMBL/GenBank/DDBJ whole genome shotgun (WGS) entry which is preliminary data.</text>
</comment>
<gene>
    <name evidence="1" type="ORF">P7H43_05310</name>
</gene>
<dbReference type="SUPFAM" id="SSF50475">
    <property type="entry name" value="FMN-binding split barrel"/>
    <property type="match status" value="1"/>
</dbReference>
<dbReference type="AlphaFoldDB" id="A0AAW8TW25"/>